<dbReference type="Gene3D" id="3.20.20.150">
    <property type="entry name" value="Divalent-metal-dependent TIM barrel enzymes"/>
    <property type="match status" value="1"/>
</dbReference>
<feature type="region of interest" description="Disordered" evidence="3">
    <location>
        <begin position="223"/>
        <end position="245"/>
    </location>
</feature>
<feature type="compositionally biased region" description="Low complexity" evidence="3">
    <location>
        <begin position="655"/>
        <end position="682"/>
    </location>
</feature>
<dbReference type="InterPro" id="IPR004601">
    <property type="entry name" value="UvdE"/>
</dbReference>
<reference evidence="4" key="1">
    <citation type="submission" date="2021-03" db="EMBL/GenBank/DDBJ databases">
        <authorList>
            <person name="Tagirdzhanova G."/>
        </authorList>
    </citation>
    <scope>NUCLEOTIDE SEQUENCE</scope>
</reference>
<dbReference type="EMBL" id="CAJPDT010000041">
    <property type="protein sequence ID" value="CAF9925954.1"/>
    <property type="molecule type" value="Genomic_DNA"/>
</dbReference>
<dbReference type="PANTHER" id="PTHR31290:SF5">
    <property type="entry name" value="UV-DAMAGE ENDONUCLEASE"/>
    <property type="match status" value="1"/>
</dbReference>
<keyword evidence="4" id="KW-0255">Endonuclease</keyword>
<feature type="compositionally biased region" description="Basic and acidic residues" evidence="3">
    <location>
        <begin position="86"/>
        <end position="95"/>
    </location>
</feature>
<proteinExistence type="predicted"/>
<feature type="compositionally biased region" description="Acidic residues" evidence="3">
    <location>
        <begin position="562"/>
        <end position="573"/>
    </location>
</feature>
<name>A0A8H3FJY9_9LECA</name>
<sequence length="751" mass="83720">MAKRKSLSTATQGPATTTIPILPPPFDRDPAPPSKRRASQRRVSQPKPSTGSTNPDLNANVLDAPEALRASPDGDETMNLEEAGMDVEKQVKNEDSDSPLSEIQEVEEPVEKKKRKGRGRTAAAARKGDKEESKKPAVPAKHKPEPTNEAQFLDPEADGDEAADEEEIQAALSRPPPVHSDYLPLPWKGRLGYACLCTYLRFSNPPVFSSRTCRIASILENRHPLRDPNEPPHATKNRPDREKPADIKRGQAFVESLGIANAKDIVKMLRWNDKYGIKFLRLSSEMFPFASHPEYGYKLAPFVSKELEEAGKVAAELGHRLTTHPGQYTQLGSPRKPVIDNAIRDLDYHAELLSLLKLPPQQDRDAVMILHLGGVFGDKAATLDRFRENYKKLPQGVKDRLVLENDDVSWSVHDLLPLCEELNIPMVLDFHHHNIIFDADQIREGTRDIVDLFPRILATWKRKNITPKMHYSEPTPSAITGQQRRKHNPRVATLPPCPPDMDLMIEAKDKEQAVFELMRTFKLPGYDTFNDIIPHVRKDDNKPIKMAKKKSSRKKAVKNEADDLEGAEEAEADPVQETITDDDVGMGGPEGRVYWPSGMEHWLRPVKKVIKPKETTDDTKITPAQKKKAATDVAKEGAKVEDVQSNGIKTEEKVVPTTPTPVGKKAKAAPKATPKAITKKAVNGTKKTVKSVPMPSTSDEDGDEALSDFEEEREEIEVPKKRNLNGTKAPKRQSARAKKISYAETDGEEPL</sequence>
<feature type="compositionally biased region" description="Basic and acidic residues" evidence="3">
    <location>
        <begin position="126"/>
        <end position="135"/>
    </location>
</feature>
<feature type="region of interest" description="Disordered" evidence="3">
    <location>
        <begin position="468"/>
        <end position="489"/>
    </location>
</feature>
<dbReference type="PANTHER" id="PTHR31290">
    <property type="entry name" value="UV-DAMAGE ENDONUCLEASE"/>
    <property type="match status" value="1"/>
</dbReference>
<feature type="compositionally biased region" description="Acidic residues" evidence="3">
    <location>
        <begin position="155"/>
        <end position="168"/>
    </location>
</feature>
<evidence type="ECO:0000256" key="1">
    <source>
        <dbReference type="ARBA" id="ARBA00022763"/>
    </source>
</evidence>
<dbReference type="GO" id="GO:0006289">
    <property type="term" value="P:nucleotide-excision repair"/>
    <property type="evidence" value="ECO:0007669"/>
    <property type="project" value="InterPro"/>
</dbReference>
<keyword evidence="5" id="KW-1185">Reference proteome</keyword>
<keyword evidence="4" id="KW-0540">Nuclease</keyword>
<evidence type="ECO:0000256" key="2">
    <source>
        <dbReference type="ARBA" id="ARBA00023204"/>
    </source>
</evidence>
<evidence type="ECO:0000313" key="5">
    <source>
        <dbReference type="Proteomes" id="UP000664534"/>
    </source>
</evidence>
<dbReference type="Pfam" id="PF03851">
    <property type="entry name" value="UvdE"/>
    <property type="match status" value="1"/>
</dbReference>
<dbReference type="GO" id="GO:0009411">
    <property type="term" value="P:response to UV"/>
    <property type="evidence" value="ECO:0007669"/>
    <property type="project" value="InterPro"/>
</dbReference>
<dbReference type="NCBIfam" id="TIGR00629">
    <property type="entry name" value="uvde"/>
    <property type="match status" value="1"/>
</dbReference>
<dbReference type="OrthoDB" id="541883at2759"/>
<dbReference type="GO" id="GO:0005739">
    <property type="term" value="C:mitochondrion"/>
    <property type="evidence" value="ECO:0007669"/>
    <property type="project" value="TreeGrafter"/>
</dbReference>
<feature type="region of interest" description="Disordered" evidence="3">
    <location>
        <begin position="1"/>
        <end position="179"/>
    </location>
</feature>
<dbReference type="GO" id="GO:0004519">
    <property type="term" value="F:endonuclease activity"/>
    <property type="evidence" value="ECO:0007669"/>
    <property type="project" value="UniProtKB-KW"/>
</dbReference>
<organism evidence="4 5">
    <name type="scientific">Imshaugia aleurites</name>
    <dbReference type="NCBI Taxonomy" id="172621"/>
    <lineage>
        <taxon>Eukaryota</taxon>
        <taxon>Fungi</taxon>
        <taxon>Dikarya</taxon>
        <taxon>Ascomycota</taxon>
        <taxon>Pezizomycotina</taxon>
        <taxon>Lecanoromycetes</taxon>
        <taxon>OSLEUM clade</taxon>
        <taxon>Lecanoromycetidae</taxon>
        <taxon>Lecanorales</taxon>
        <taxon>Lecanorineae</taxon>
        <taxon>Parmeliaceae</taxon>
        <taxon>Imshaugia</taxon>
    </lineage>
</organism>
<dbReference type="Proteomes" id="UP000664534">
    <property type="component" value="Unassembled WGS sequence"/>
</dbReference>
<dbReference type="GO" id="GO:0005634">
    <property type="term" value="C:nucleus"/>
    <property type="evidence" value="ECO:0007669"/>
    <property type="project" value="TreeGrafter"/>
</dbReference>
<feature type="region of interest" description="Disordered" evidence="3">
    <location>
        <begin position="650"/>
        <end position="751"/>
    </location>
</feature>
<feature type="compositionally biased region" description="Acidic residues" evidence="3">
    <location>
        <begin position="73"/>
        <end position="85"/>
    </location>
</feature>
<dbReference type="GO" id="GO:0043504">
    <property type="term" value="P:mitochondrial DNA repair"/>
    <property type="evidence" value="ECO:0007669"/>
    <property type="project" value="TreeGrafter"/>
</dbReference>
<feature type="compositionally biased region" description="Polar residues" evidence="3">
    <location>
        <begin position="41"/>
        <end position="57"/>
    </location>
</feature>
<evidence type="ECO:0000256" key="3">
    <source>
        <dbReference type="SAM" id="MobiDB-lite"/>
    </source>
</evidence>
<feature type="compositionally biased region" description="Acidic residues" evidence="3">
    <location>
        <begin position="698"/>
        <end position="715"/>
    </location>
</feature>
<feature type="region of interest" description="Disordered" evidence="3">
    <location>
        <begin position="543"/>
        <end position="573"/>
    </location>
</feature>
<dbReference type="AlphaFoldDB" id="A0A8H3FJY9"/>
<gene>
    <name evidence="4" type="primary">MUS18</name>
    <name evidence="4" type="ORF">IMSHALPRED_006831</name>
</gene>
<feature type="compositionally biased region" description="Basic residues" evidence="3">
    <location>
        <begin position="545"/>
        <end position="556"/>
    </location>
</feature>
<protein>
    <submittedName>
        <fullName evidence="4">UV-damage endonuclease</fullName>
    </submittedName>
</protein>
<evidence type="ECO:0000313" key="4">
    <source>
        <dbReference type="EMBL" id="CAF9925954.1"/>
    </source>
</evidence>
<keyword evidence="2" id="KW-0234">DNA repair</keyword>
<feature type="compositionally biased region" description="Basic residues" evidence="3">
    <location>
        <begin position="729"/>
        <end position="739"/>
    </location>
</feature>
<comment type="caution">
    <text evidence="4">The sequence shown here is derived from an EMBL/GenBank/DDBJ whole genome shotgun (WGS) entry which is preliminary data.</text>
</comment>
<keyword evidence="1" id="KW-0227">DNA damage</keyword>
<accession>A0A8H3FJY9</accession>
<keyword evidence="4" id="KW-0378">Hydrolase</keyword>